<dbReference type="PANTHER" id="PTHR34262:SF1">
    <property type="entry name" value="TRANSMEMBRANE PROTEIN 220"/>
    <property type="match status" value="1"/>
</dbReference>
<feature type="transmembrane region" description="Helical" evidence="1">
    <location>
        <begin position="59"/>
        <end position="80"/>
    </location>
</feature>
<dbReference type="Proteomes" id="UP000001357">
    <property type="component" value="Unassembled WGS sequence"/>
</dbReference>
<keyword evidence="1" id="KW-0812">Transmembrane</keyword>
<feature type="transmembrane region" description="Helical" evidence="1">
    <location>
        <begin position="34"/>
        <end position="52"/>
    </location>
</feature>
<name>A9VAA0_MONBE</name>
<dbReference type="EMBL" id="CH991573">
    <property type="protein sequence ID" value="EDQ85450.1"/>
    <property type="molecule type" value="Genomic_DNA"/>
</dbReference>
<dbReference type="Pfam" id="PF15071">
    <property type="entry name" value="TMEM220"/>
    <property type="match status" value="1"/>
</dbReference>
<reference evidence="2 3" key="1">
    <citation type="journal article" date="2008" name="Nature">
        <title>The genome of the choanoflagellate Monosiga brevicollis and the origin of metazoans.</title>
        <authorList>
            <consortium name="JGI Sequencing"/>
            <person name="King N."/>
            <person name="Westbrook M.J."/>
            <person name="Young S.L."/>
            <person name="Kuo A."/>
            <person name="Abedin M."/>
            <person name="Chapman J."/>
            <person name="Fairclough S."/>
            <person name="Hellsten U."/>
            <person name="Isogai Y."/>
            <person name="Letunic I."/>
            <person name="Marr M."/>
            <person name="Pincus D."/>
            <person name="Putnam N."/>
            <person name="Rokas A."/>
            <person name="Wright K.J."/>
            <person name="Zuzow R."/>
            <person name="Dirks W."/>
            <person name="Good M."/>
            <person name="Goodstein D."/>
            <person name="Lemons D."/>
            <person name="Li W."/>
            <person name="Lyons J.B."/>
            <person name="Morris A."/>
            <person name="Nichols S."/>
            <person name="Richter D.J."/>
            <person name="Salamov A."/>
            <person name="Bork P."/>
            <person name="Lim W.A."/>
            <person name="Manning G."/>
            <person name="Miller W.T."/>
            <person name="McGinnis W."/>
            <person name="Shapiro H."/>
            <person name="Tjian R."/>
            <person name="Grigoriev I.V."/>
            <person name="Rokhsar D."/>
        </authorList>
    </citation>
    <scope>NUCLEOTIDE SEQUENCE [LARGE SCALE GENOMIC DNA]</scope>
    <source>
        <strain evidence="3">MX1 / ATCC 50154</strain>
    </source>
</reference>
<dbReference type="KEGG" id="mbr:MONBRDRAFT_11784"/>
<proteinExistence type="predicted"/>
<organism evidence="2 3">
    <name type="scientific">Monosiga brevicollis</name>
    <name type="common">Choanoflagellate</name>
    <dbReference type="NCBI Taxonomy" id="81824"/>
    <lineage>
        <taxon>Eukaryota</taxon>
        <taxon>Choanoflagellata</taxon>
        <taxon>Craspedida</taxon>
        <taxon>Salpingoecidae</taxon>
        <taxon>Monosiga</taxon>
    </lineage>
</organism>
<dbReference type="PANTHER" id="PTHR34262">
    <property type="entry name" value="TRANSMEMBRANE PROTEIN 220"/>
    <property type="match status" value="1"/>
</dbReference>
<dbReference type="FunCoup" id="A9VAA0">
    <property type="interactions" value="3"/>
</dbReference>
<keyword evidence="3" id="KW-1185">Reference proteome</keyword>
<dbReference type="OMA" id="PEMNARY"/>
<keyword evidence="1" id="KW-0472">Membrane</keyword>
<evidence type="ECO:0000313" key="2">
    <source>
        <dbReference type="EMBL" id="EDQ85450.1"/>
    </source>
</evidence>
<dbReference type="AlphaFoldDB" id="A9VAA0"/>
<evidence type="ECO:0000256" key="1">
    <source>
        <dbReference type="SAM" id="Phobius"/>
    </source>
</evidence>
<gene>
    <name evidence="2" type="ORF">MONBRDRAFT_11784</name>
</gene>
<dbReference type="InParanoid" id="A9VAA0"/>
<sequence>MAPIQSLSARTYLVLAGAFFAACAWAQINDPDSLPWMAAYLGLGTLLNAVVVTGWTSGLLASVLPMVVGGILAFAGHLLYTIRTDLDVTPQGPSASWQDNAAALVWQILEHEQGREVGGLLLLAAHVGFLRALAGAQAGRTTGWANKLAALVMVLALGGAAYAWRFQPEMNARYHTEHCSGAFSMGRHSDN</sequence>
<feature type="transmembrane region" description="Helical" evidence="1">
    <location>
        <begin position="12"/>
        <end position="28"/>
    </location>
</feature>
<dbReference type="RefSeq" id="XP_001749641.1">
    <property type="nucleotide sequence ID" value="XM_001749589.1"/>
</dbReference>
<evidence type="ECO:0000313" key="3">
    <source>
        <dbReference type="Proteomes" id="UP000001357"/>
    </source>
</evidence>
<dbReference type="InterPro" id="IPR029377">
    <property type="entry name" value="TMEM220"/>
</dbReference>
<accession>A9VAA0</accession>
<dbReference type="GeneID" id="5894934"/>
<dbReference type="eggNOG" id="ENOG502T2RC">
    <property type="taxonomic scope" value="Eukaryota"/>
</dbReference>
<protein>
    <submittedName>
        <fullName evidence="2">Uncharacterized protein</fullName>
    </submittedName>
</protein>
<feature type="transmembrane region" description="Helical" evidence="1">
    <location>
        <begin position="148"/>
        <end position="164"/>
    </location>
</feature>
<keyword evidence="1" id="KW-1133">Transmembrane helix</keyword>